<organism evidence="3">
    <name type="scientific">marine sediment metagenome</name>
    <dbReference type="NCBI Taxonomy" id="412755"/>
    <lineage>
        <taxon>unclassified sequences</taxon>
        <taxon>metagenomes</taxon>
        <taxon>ecological metagenomes</taxon>
    </lineage>
</organism>
<dbReference type="AlphaFoldDB" id="A0A0F9PCZ4"/>
<evidence type="ECO:0008006" key="4">
    <source>
        <dbReference type="Google" id="ProtNLM"/>
    </source>
</evidence>
<dbReference type="EMBL" id="LAZR01006564">
    <property type="protein sequence ID" value="KKM91237.1"/>
    <property type="molecule type" value="Genomic_DNA"/>
</dbReference>
<feature type="compositionally biased region" description="Pro residues" evidence="2">
    <location>
        <begin position="591"/>
        <end position="600"/>
    </location>
</feature>
<accession>A0A0F9PCZ4</accession>
<reference evidence="3" key="1">
    <citation type="journal article" date="2015" name="Nature">
        <title>Complex archaea that bridge the gap between prokaryotes and eukaryotes.</title>
        <authorList>
            <person name="Spang A."/>
            <person name="Saw J.H."/>
            <person name="Jorgensen S.L."/>
            <person name="Zaremba-Niedzwiedzka K."/>
            <person name="Martijn J."/>
            <person name="Lind A.E."/>
            <person name="van Eijk R."/>
            <person name="Schleper C."/>
            <person name="Guy L."/>
            <person name="Ettema T.J."/>
        </authorList>
    </citation>
    <scope>NUCLEOTIDE SEQUENCE</scope>
</reference>
<feature type="coiled-coil region" evidence="1">
    <location>
        <begin position="185"/>
        <end position="212"/>
    </location>
</feature>
<evidence type="ECO:0000256" key="1">
    <source>
        <dbReference type="SAM" id="Coils"/>
    </source>
</evidence>
<protein>
    <recommendedName>
        <fullName evidence="4">Portal protein</fullName>
    </recommendedName>
</protein>
<keyword evidence="1" id="KW-0175">Coiled coil</keyword>
<sequence>MAKTKIDAPLLQRRLTDMREFYRIRNLNMMGWRDLFFRTKESYFLDKEGEFIEQAEDEVRIILPVIQTTVESFMELLLTTPPAITVPLPSDKGEDVVHADHNEKVLLSIWQAADIYGELVDSLWHGFVDGWGVLQVVWDKTPDSEQSPIVVISQDPYNIYACPGSRPGTWKYVIHAYPILVSEVRDNFMSKMNKLRLKYKALEKALEGMKDTDKVTFIDYWDDEVNATSISLTKVERGTSRGNLQIDELIKDPTPHNYGFLPFEIYHPNKLPFRRIGERIGVSLFHIIAETVVYFMSLISKKATMLDRWSDPPLVTQTDAGQDFEPTRIGAGYHLRLGLEDKAYYLENPTPQPQLDSMIEMVLDFIERASLPRVLQGQYVGTMSGIAMSLLRNPTLMKIAFKQKVLERALVSMNSKILRLLEIKLKSARYMWGFDNRGRGIDVWMDPKKIDGYYRNEVKLSASLPTDDSNTVSMLASMVQLGILSTQTARDVMQQTLHELLPPSLPDEQKRVLAEKILNDPEMVRQLALKAAKETLGELIGMEPEGDGQAQTNPMGGRGPSAIQLPAGARASQLPGMPEGNVDGGGGGPPGIGPQGPPIQ</sequence>
<gene>
    <name evidence="3" type="ORF">LCGC14_1230570</name>
</gene>
<proteinExistence type="predicted"/>
<feature type="region of interest" description="Disordered" evidence="2">
    <location>
        <begin position="542"/>
        <end position="600"/>
    </location>
</feature>
<evidence type="ECO:0000256" key="2">
    <source>
        <dbReference type="SAM" id="MobiDB-lite"/>
    </source>
</evidence>
<evidence type="ECO:0000313" key="3">
    <source>
        <dbReference type="EMBL" id="KKM91237.1"/>
    </source>
</evidence>
<name>A0A0F9PCZ4_9ZZZZ</name>
<comment type="caution">
    <text evidence="3">The sequence shown here is derived from an EMBL/GenBank/DDBJ whole genome shotgun (WGS) entry which is preliminary data.</text>
</comment>